<comment type="caution">
    <text evidence="4">The sequence shown here is derived from an EMBL/GenBank/DDBJ whole genome shotgun (WGS) entry which is preliminary data.</text>
</comment>
<dbReference type="InterPro" id="IPR002656">
    <property type="entry name" value="Acyl_transf_3_dom"/>
</dbReference>
<feature type="domain" description="Acyltransferase 3" evidence="3">
    <location>
        <begin position="16"/>
        <end position="325"/>
    </location>
</feature>
<feature type="transmembrane region" description="Helical" evidence="2">
    <location>
        <begin position="306"/>
        <end position="324"/>
    </location>
</feature>
<reference evidence="4 5" key="1">
    <citation type="submission" date="2023-09" db="EMBL/GenBank/DDBJ databases">
        <title>Microbacterium fusihabitans sp. nov., Microbacterium phycihabitans sp. nov., and Microbacterium cervinum sp. nov., isolated from dried seaweeds of beach.</title>
        <authorList>
            <person name="Lee S.D."/>
        </authorList>
    </citation>
    <scope>NUCLEOTIDE SEQUENCE [LARGE SCALE GENOMIC DNA]</scope>
    <source>
        <strain evidence="4 5">KSW2-29</strain>
    </source>
</reference>
<feature type="transmembrane region" description="Helical" evidence="2">
    <location>
        <begin position="85"/>
        <end position="103"/>
    </location>
</feature>
<evidence type="ECO:0000313" key="4">
    <source>
        <dbReference type="EMBL" id="MDU0344182.1"/>
    </source>
</evidence>
<keyword evidence="4" id="KW-0808">Transferase</keyword>
<keyword evidence="5" id="KW-1185">Reference proteome</keyword>
<sequence length="373" mass="41996">MTDATTSPRTTTRTPFWDNARFAAIVLVVFGHAIQRLTYDSDAAQALYLLVYAFHMPLFALVSGYFSSGAEPTRRRMARVVTDLIAPYLIFETLWTITQFLVTGRTNLDPAQPSWTLWFLLALALFRLVLPYLALVRGPVLWALAISVIAGYLPSIDSTFSVSRLLGLLPFFTLGWWLREHDVVARLGLLERRPVWLRAVAGAVLAGAGILAYAFVDTWNEVRLGTWFFFVDAYVDLDAPQWWAGAVRLSIIALALVLMSAFLLLIPRRETRWSVLGRYTMYVYLLHTFVLYPFRQSGVLRGLEPMWLWIPVVIVASVLIAVALSSRPVRRLTRPLVEPRMPWLFRDRELGAGRASAASGTATRQAQPPRGAP</sequence>
<dbReference type="Proteomes" id="UP001261125">
    <property type="component" value="Unassembled WGS sequence"/>
</dbReference>
<gene>
    <name evidence="4" type="ORF">RWH44_00580</name>
</gene>
<feature type="compositionally biased region" description="Low complexity" evidence="1">
    <location>
        <begin position="353"/>
        <end position="367"/>
    </location>
</feature>
<feature type="transmembrane region" description="Helical" evidence="2">
    <location>
        <begin position="242"/>
        <end position="264"/>
    </location>
</feature>
<dbReference type="EMBL" id="JAWDIT010000001">
    <property type="protein sequence ID" value="MDU0344182.1"/>
    <property type="molecule type" value="Genomic_DNA"/>
</dbReference>
<dbReference type="InterPro" id="IPR052734">
    <property type="entry name" value="Nod_factor_acetyltransferase"/>
</dbReference>
<keyword evidence="2" id="KW-0812">Transmembrane</keyword>
<dbReference type="PANTHER" id="PTHR37312:SF1">
    <property type="entry name" value="MEMBRANE-BOUND ACYLTRANSFERASE YKRP-RELATED"/>
    <property type="match status" value="1"/>
</dbReference>
<dbReference type="Pfam" id="PF01757">
    <property type="entry name" value="Acyl_transf_3"/>
    <property type="match status" value="1"/>
</dbReference>
<accession>A0ABU3SHA9</accession>
<feature type="region of interest" description="Disordered" evidence="1">
    <location>
        <begin position="353"/>
        <end position="373"/>
    </location>
</feature>
<protein>
    <submittedName>
        <fullName evidence="4">Acyltransferase family protein</fullName>
    </submittedName>
</protein>
<evidence type="ECO:0000256" key="1">
    <source>
        <dbReference type="SAM" id="MobiDB-lite"/>
    </source>
</evidence>
<proteinExistence type="predicted"/>
<feature type="transmembrane region" description="Helical" evidence="2">
    <location>
        <begin position="195"/>
        <end position="216"/>
    </location>
</feature>
<organism evidence="4 5">
    <name type="scientific">Microbacterium phycohabitans</name>
    <dbReference type="NCBI Taxonomy" id="3075993"/>
    <lineage>
        <taxon>Bacteria</taxon>
        <taxon>Bacillati</taxon>
        <taxon>Actinomycetota</taxon>
        <taxon>Actinomycetes</taxon>
        <taxon>Micrococcales</taxon>
        <taxon>Microbacteriaceae</taxon>
        <taxon>Microbacterium</taxon>
    </lineage>
</organism>
<name>A0ABU3SHA9_9MICO</name>
<feature type="transmembrane region" description="Helical" evidence="2">
    <location>
        <begin position="141"/>
        <end position="174"/>
    </location>
</feature>
<dbReference type="GO" id="GO:0016746">
    <property type="term" value="F:acyltransferase activity"/>
    <property type="evidence" value="ECO:0007669"/>
    <property type="project" value="UniProtKB-KW"/>
</dbReference>
<keyword evidence="2" id="KW-0472">Membrane</keyword>
<evidence type="ECO:0000259" key="3">
    <source>
        <dbReference type="Pfam" id="PF01757"/>
    </source>
</evidence>
<keyword evidence="2" id="KW-1133">Transmembrane helix</keyword>
<evidence type="ECO:0000313" key="5">
    <source>
        <dbReference type="Proteomes" id="UP001261125"/>
    </source>
</evidence>
<feature type="transmembrane region" description="Helical" evidence="2">
    <location>
        <begin position="115"/>
        <end position="135"/>
    </location>
</feature>
<keyword evidence="4" id="KW-0012">Acyltransferase</keyword>
<feature type="transmembrane region" description="Helical" evidence="2">
    <location>
        <begin position="46"/>
        <end position="65"/>
    </location>
</feature>
<dbReference type="PANTHER" id="PTHR37312">
    <property type="entry name" value="MEMBRANE-BOUND ACYLTRANSFERASE YKRP-RELATED"/>
    <property type="match status" value="1"/>
</dbReference>
<evidence type="ECO:0000256" key="2">
    <source>
        <dbReference type="SAM" id="Phobius"/>
    </source>
</evidence>
<dbReference type="RefSeq" id="WP_316003086.1">
    <property type="nucleotide sequence ID" value="NZ_JAWDIT010000001.1"/>
</dbReference>
<feature type="transmembrane region" description="Helical" evidence="2">
    <location>
        <begin position="20"/>
        <end position="39"/>
    </location>
</feature>
<feature type="transmembrane region" description="Helical" evidence="2">
    <location>
        <begin position="276"/>
        <end position="294"/>
    </location>
</feature>